<dbReference type="PANTHER" id="PTHR24291:SF50">
    <property type="entry name" value="BIFUNCTIONAL ALBAFLAVENONE MONOOXYGENASE_TERPENE SYNTHASE"/>
    <property type="match status" value="1"/>
</dbReference>
<proteinExistence type="inferred from homology"/>
<dbReference type="PRINTS" id="PR00385">
    <property type="entry name" value="P450"/>
</dbReference>
<keyword evidence="2 7" id="KW-0349">Heme</keyword>
<dbReference type="Gene3D" id="1.10.630.10">
    <property type="entry name" value="Cytochrome P450"/>
    <property type="match status" value="1"/>
</dbReference>
<evidence type="ECO:0000313" key="9">
    <source>
        <dbReference type="EMBL" id="SDJ97708.1"/>
    </source>
</evidence>
<feature type="binding site" description="axial binding residue" evidence="7">
    <location>
        <position position="399"/>
    </location>
    <ligand>
        <name>heme</name>
        <dbReference type="ChEBI" id="CHEBI:30413"/>
    </ligand>
    <ligandPart>
        <name>Fe</name>
        <dbReference type="ChEBI" id="CHEBI:18248"/>
    </ligandPart>
</feature>
<evidence type="ECO:0000256" key="5">
    <source>
        <dbReference type="ARBA" id="ARBA00023004"/>
    </source>
</evidence>
<dbReference type="AlphaFoldDB" id="A0A1G8Y4E2"/>
<evidence type="ECO:0000256" key="8">
    <source>
        <dbReference type="RuleBase" id="RU000461"/>
    </source>
</evidence>
<gene>
    <name evidence="9" type="ORF">SAMN04487820_103247</name>
</gene>
<reference evidence="10" key="1">
    <citation type="submission" date="2016-10" db="EMBL/GenBank/DDBJ databases">
        <authorList>
            <person name="Varghese N."/>
            <person name="Submissions S."/>
        </authorList>
    </citation>
    <scope>NUCLEOTIDE SEQUENCE [LARGE SCALE GENOMIC DNA]</scope>
    <source>
        <strain evidence="10">DSM 45460</strain>
    </source>
</reference>
<accession>A0A1G8Y4E2</accession>
<dbReference type="InterPro" id="IPR001128">
    <property type="entry name" value="Cyt_P450"/>
</dbReference>
<dbReference type="PANTHER" id="PTHR24291">
    <property type="entry name" value="CYTOCHROME P450 FAMILY 4"/>
    <property type="match status" value="1"/>
</dbReference>
<dbReference type="Pfam" id="PF00067">
    <property type="entry name" value="p450"/>
    <property type="match status" value="1"/>
</dbReference>
<dbReference type="InterPro" id="IPR002403">
    <property type="entry name" value="Cyt_P450_E_grp-IV"/>
</dbReference>
<dbReference type="CDD" id="cd20620">
    <property type="entry name" value="CYP132-like"/>
    <property type="match status" value="1"/>
</dbReference>
<dbReference type="Proteomes" id="UP000199213">
    <property type="component" value="Unassembled WGS sequence"/>
</dbReference>
<keyword evidence="3 7" id="KW-0479">Metal-binding</keyword>
<protein>
    <submittedName>
        <fullName evidence="9">Cytochrome P450</fullName>
    </submittedName>
</protein>
<evidence type="ECO:0000256" key="4">
    <source>
        <dbReference type="ARBA" id="ARBA00023002"/>
    </source>
</evidence>
<comment type="similarity">
    <text evidence="1 8">Belongs to the cytochrome P450 family.</text>
</comment>
<organism evidence="9 10">
    <name type="scientific">Actinopolyspora mzabensis</name>
    <dbReference type="NCBI Taxonomy" id="995066"/>
    <lineage>
        <taxon>Bacteria</taxon>
        <taxon>Bacillati</taxon>
        <taxon>Actinomycetota</taxon>
        <taxon>Actinomycetes</taxon>
        <taxon>Actinopolysporales</taxon>
        <taxon>Actinopolysporaceae</taxon>
        <taxon>Actinopolyspora</taxon>
    </lineage>
</organism>
<keyword evidence="6 8" id="KW-0503">Monooxygenase</keyword>
<keyword evidence="10" id="KW-1185">Reference proteome</keyword>
<evidence type="ECO:0000256" key="1">
    <source>
        <dbReference type="ARBA" id="ARBA00010617"/>
    </source>
</evidence>
<dbReference type="PRINTS" id="PR00465">
    <property type="entry name" value="EP450IV"/>
</dbReference>
<dbReference type="GO" id="GO:0005506">
    <property type="term" value="F:iron ion binding"/>
    <property type="evidence" value="ECO:0007669"/>
    <property type="project" value="InterPro"/>
</dbReference>
<dbReference type="GO" id="GO:0004497">
    <property type="term" value="F:monooxygenase activity"/>
    <property type="evidence" value="ECO:0007669"/>
    <property type="project" value="UniProtKB-KW"/>
</dbReference>
<keyword evidence="4 8" id="KW-0560">Oxidoreductase</keyword>
<evidence type="ECO:0000256" key="2">
    <source>
        <dbReference type="ARBA" id="ARBA00022617"/>
    </source>
</evidence>
<dbReference type="GO" id="GO:0016705">
    <property type="term" value="F:oxidoreductase activity, acting on paired donors, with incorporation or reduction of molecular oxygen"/>
    <property type="evidence" value="ECO:0007669"/>
    <property type="project" value="InterPro"/>
</dbReference>
<dbReference type="EMBL" id="FNFM01000003">
    <property type="protein sequence ID" value="SDJ97708.1"/>
    <property type="molecule type" value="Genomic_DNA"/>
</dbReference>
<keyword evidence="5 7" id="KW-0408">Iron</keyword>
<dbReference type="SUPFAM" id="SSF48264">
    <property type="entry name" value="Cytochrome P450"/>
    <property type="match status" value="1"/>
</dbReference>
<evidence type="ECO:0000313" key="10">
    <source>
        <dbReference type="Proteomes" id="UP000199213"/>
    </source>
</evidence>
<evidence type="ECO:0000256" key="3">
    <source>
        <dbReference type="ARBA" id="ARBA00022723"/>
    </source>
</evidence>
<dbReference type="RefSeq" id="WP_092627046.1">
    <property type="nucleotide sequence ID" value="NZ_FNFM01000003.1"/>
</dbReference>
<dbReference type="InterPro" id="IPR050196">
    <property type="entry name" value="Cytochrome_P450_Monoox"/>
</dbReference>
<sequence length="459" mass="51358">MTDRARLPSPPGPPLRAAPSLLRKLATDRLGLVSSAVSEYGDAVRIRMGPKTLYLFNHPDHAKHVLADNNANYRKGIGYIQARRALGNGLLTSDGELWKEQRRTVQPLFGHARTAEYADVVSDEADKLATRLKSAQNHGSVDVVREMTAFTLRVLGRTLLDLDSGLPGSIGRSFETVQDQAMFEMQTMGMVPQWLPLPTGSRFLNARRELGETVDDLVAYRSTNPDPHGDDLLLRLLRSAGPDRDSPAKKQRIRDDLITLLLAGHETTASMLGWTFHLLDGHPEVMSRIRSEAETVLGDRRPKHEDLHSLPYTMMVLQESIRLFPPVWILPRRSRYADEIGGYHVPAGADVLICPYTLHRNPKFWDRPDRFDPERFRSDRAAERPRYAHIPFGAGPRFCVGNQLGMMEAVFVLVTVAKNMRLSKSGRPPVPEPMLSLRLGGGLPMKVHGTDGPFRPSRI</sequence>
<dbReference type="PROSITE" id="PS00086">
    <property type="entry name" value="CYTOCHROME_P450"/>
    <property type="match status" value="1"/>
</dbReference>
<dbReference type="GO" id="GO:0020037">
    <property type="term" value="F:heme binding"/>
    <property type="evidence" value="ECO:0007669"/>
    <property type="project" value="InterPro"/>
</dbReference>
<dbReference type="OrthoDB" id="5290182at2"/>
<dbReference type="InterPro" id="IPR017972">
    <property type="entry name" value="Cyt_P450_CS"/>
</dbReference>
<evidence type="ECO:0000256" key="7">
    <source>
        <dbReference type="PIRSR" id="PIRSR602403-1"/>
    </source>
</evidence>
<dbReference type="InterPro" id="IPR036396">
    <property type="entry name" value="Cyt_P450_sf"/>
</dbReference>
<evidence type="ECO:0000256" key="6">
    <source>
        <dbReference type="ARBA" id="ARBA00023033"/>
    </source>
</evidence>
<name>A0A1G8Y4E2_ACTMZ</name>
<comment type="cofactor">
    <cofactor evidence="7">
        <name>heme</name>
        <dbReference type="ChEBI" id="CHEBI:30413"/>
    </cofactor>
</comment>